<dbReference type="InterPro" id="IPR045144">
    <property type="entry name" value="TAF4"/>
</dbReference>
<keyword evidence="6" id="KW-0539">Nucleus</keyword>
<dbReference type="PANTHER" id="PTHR15138">
    <property type="entry name" value="TRANSCRIPTION INITIATION FACTOR TFIID SUBUNIT 4"/>
    <property type="match status" value="1"/>
</dbReference>
<dbReference type="GO" id="GO:0003677">
    <property type="term" value="F:DNA binding"/>
    <property type="evidence" value="ECO:0007669"/>
    <property type="project" value="TreeGrafter"/>
</dbReference>
<evidence type="ECO:0000256" key="2">
    <source>
        <dbReference type="ARBA" id="ARBA00006178"/>
    </source>
</evidence>
<dbReference type="GO" id="GO:0016251">
    <property type="term" value="F:RNA polymerase II general transcription initiation factor activity"/>
    <property type="evidence" value="ECO:0007669"/>
    <property type="project" value="TreeGrafter"/>
</dbReference>
<evidence type="ECO:0000256" key="4">
    <source>
        <dbReference type="ARBA" id="ARBA00023015"/>
    </source>
</evidence>
<gene>
    <name evidence="11" type="ORF">HG536_0H04390</name>
</gene>
<dbReference type="GO" id="GO:0005669">
    <property type="term" value="C:transcription factor TFIID complex"/>
    <property type="evidence" value="ECO:0007669"/>
    <property type="project" value="InterPro"/>
</dbReference>
<evidence type="ECO:0000256" key="9">
    <source>
        <dbReference type="SAM" id="MobiDB-lite"/>
    </source>
</evidence>
<evidence type="ECO:0000256" key="6">
    <source>
        <dbReference type="ARBA" id="ARBA00023242"/>
    </source>
</evidence>
<dbReference type="PANTHER" id="PTHR15138:SF14">
    <property type="entry name" value="TRANSCRIPTION INITIATION FACTOR TFIID SUBUNIT 4"/>
    <property type="match status" value="1"/>
</dbReference>
<feature type="domain" description="Transcription initiation factor TFIID component TAF4 C-terminal" evidence="10">
    <location>
        <begin position="163"/>
        <end position="402"/>
    </location>
</feature>
<feature type="region of interest" description="Disordered" evidence="9">
    <location>
        <begin position="34"/>
        <end position="59"/>
    </location>
</feature>
<comment type="similarity">
    <text evidence="2">Belongs to the TAF4 family.</text>
</comment>
<keyword evidence="4" id="KW-0805">Transcription regulation</keyword>
<evidence type="ECO:0000256" key="5">
    <source>
        <dbReference type="ARBA" id="ARBA00023163"/>
    </source>
</evidence>
<comment type="function">
    <text evidence="7">Functions as a component of the DNA-binding general transcription factor complex TFIID. Binding of TFIID to a promoter (with or without TATA element) is the initial step in pre-initiation complex (PIC) formation. TFIID plays a key role in the regulation of gene expression by RNA polymerase II through different activities such as transcription activator interaction, core promoter recognition and selectivity, TFIIA and TFIIB interaction, chromatin modification (histone acetylation by TAF1), facilitation of DNA opening and initiation of transcription.</text>
</comment>
<dbReference type="Proteomes" id="UP000515788">
    <property type="component" value="Chromosome 8"/>
</dbReference>
<keyword evidence="12" id="KW-1185">Reference proteome</keyword>
<organism evidence="11 12">
    <name type="scientific">Torulaspora globosa</name>
    <dbReference type="NCBI Taxonomy" id="48254"/>
    <lineage>
        <taxon>Eukaryota</taxon>
        <taxon>Fungi</taxon>
        <taxon>Dikarya</taxon>
        <taxon>Ascomycota</taxon>
        <taxon>Saccharomycotina</taxon>
        <taxon>Saccharomycetes</taxon>
        <taxon>Saccharomycetales</taxon>
        <taxon>Saccharomycetaceae</taxon>
        <taxon>Torulaspora</taxon>
    </lineage>
</organism>
<dbReference type="OrthoDB" id="21060at2759"/>
<evidence type="ECO:0000313" key="12">
    <source>
        <dbReference type="Proteomes" id="UP000515788"/>
    </source>
</evidence>
<dbReference type="RefSeq" id="XP_037141737.1">
    <property type="nucleotide sequence ID" value="XM_037285841.1"/>
</dbReference>
<evidence type="ECO:0000259" key="10">
    <source>
        <dbReference type="Pfam" id="PF05236"/>
    </source>
</evidence>
<dbReference type="EMBL" id="CP059253">
    <property type="protein sequence ID" value="QLL35063.1"/>
    <property type="molecule type" value="Genomic_DNA"/>
</dbReference>
<evidence type="ECO:0000256" key="8">
    <source>
        <dbReference type="ARBA" id="ARBA00031747"/>
    </source>
</evidence>
<keyword evidence="5" id="KW-0804">Transcription</keyword>
<evidence type="ECO:0000256" key="7">
    <source>
        <dbReference type="ARBA" id="ARBA00025346"/>
    </source>
</evidence>
<dbReference type="InterPro" id="IPR007900">
    <property type="entry name" value="TAF4_C"/>
</dbReference>
<sequence length="407" mass="44586">MIVLYISTSSVRASKLSSVVVVADIRSIMYSPVKREGAGGGESAKKRSKSNTSFDDTEAAFDLAPQQKVISEEMPHSGTGGFSADVPTALDNFATDNATMPKTTQPSMDIKRNSSTTGLALPKKDEKKKVKVQGKQSLSSSMQQKETVGGKSAQATQSDPNKMQDVLFSAGVDIREEEALLSSSVNASKSQTQVVNVQIPKHPPFLHPEQLSAFMRKVCKTQSFPQNFSKNPEVLRMVSTACEMYIKDIVANSLVISRHRRKAVKVNSGRRNEVAMVLRSIAIAEKKDEERRIKKRIALGLEKEDLENKMDSEETLHRASNVTAGLRAGSKKQYGWLTSSTSKPTTLGTKSHGMVAAAVAARGDSGLRFREAREEPGIVMRDLLYALENRRNGVHNVISKGYARIRD</sequence>
<comment type="subcellular location">
    <subcellularLocation>
        <location evidence="1">Nucleus</location>
    </subcellularLocation>
</comment>
<dbReference type="KEGG" id="tgb:HG536_0H04390"/>
<dbReference type="Pfam" id="PF05236">
    <property type="entry name" value="TAF4"/>
    <property type="match status" value="1"/>
</dbReference>
<evidence type="ECO:0000256" key="1">
    <source>
        <dbReference type="ARBA" id="ARBA00004123"/>
    </source>
</evidence>
<evidence type="ECO:0000313" key="11">
    <source>
        <dbReference type="EMBL" id="QLL35063.1"/>
    </source>
</evidence>
<dbReference type="AlphaFoldDB" id="A0A7G3ZNH7"/>
<protein>
    <recommendedName>
        <fullName evidence="3">Transcription initiation factor TFIID subunit 4</fullName>
    </recommendedName>
    <alternativeName>
        <fullName evidence="8">TBP-associated factor 4</fullName>
    </alternativeName>
</protein>
<reference evidence="11 12" key="1">
    <citation type="submission" date="2020-06" db="EMBL/GenBank/DDBJ databases">
        <title>The yeast mating-type switching endonuclease HO is a domesticated member of an unorthodox homing genetic element family.</title>
        <authorList>
            <person name="Coughlan A.Y."/>
            <person name="Lombardi L."/>
            <person name="Braun-Galleani S."/>
            <person name="Martos A.R."/>
            <person name="Galeote V."/>
            <person name="Bigey F."/>
            <person name="Dequin S."/>
            <person name="Byrne K.P."/>
            <person name="Wolfe K.H."/>
        </authorList>
    </citation>
    <scope>NUCLEOTIDE SEQUENCE [LARGE SCALE GENOMIC DNA]</scope>
    <source>
        <strain evidence="11 12">CBS764</strain>
    </source>
</reference>
<evidence type="ECO:0000256" key="3">
    <source>
        <dbReference type="ARBA" id="ARBA00017306"/>
    </source>
</evidence>
<dbReference type="CDD" id="cd08045">
    <property type="entry name" value="HFD_TAF4"/>
    <property type="match status" value="1"/>
</dbReference>
<name>A0A7G3ZNH7_9SACH</name>
<proteinExistence type="inferred from homology"/>
<feature type="compositionally biased region" description="Polar residues" evidence="9">
    <location>
        <begin position="94"/>
        <end position="118"/>
    </location>
</feature>
<feature type="region of interest" description="Disordered" evidence="9">
    <location>
        <begin position="94"/>
        <end position="162"/>
    </location>
</feature>
<dbReference type="GeneID" id="59328329"/>
<dbReference type="GO" id="GO:0006367">
    <property type="term" value="P:transcription initiation at RNA polymerase II promoter"/>
    <property type="evidence" value="ECO:0007669"/>
    <property type="project" value="TreeGrafter"/>
</dbReference>
<accession>A0A7G3ZNH7</accession>